<dbReference type="CDD" id="cd22160">
    <property type="entry name" value="F-box_AtFBL13-like"/>
    <property type="match status" value="3"/>
</dbReference>
<dbReference type="InterPro" id="IPR053781">
    <property type="entry name" value="F-box_AtFBL13-like"/>
</dbReference>
<dbReference type="InterPro" id="IPR055294">
    <property type="entry name" value="FBL60-like"/>
</dbReference>
<evidence type="ECO:0000313" key="2">
    <source>
        <dbReference type="EMBL" id="KAG7566487.1"/>
    </source>
</evidence>
<sequence length="1373" mass="156548">MDSSGSKRIDSGSKDMINDLPDTLLCHVLSYLTTKEAASTSLLSRRWRDLVVLLPNLEFDDSIFLYPDKRVKNPLHEQGFVGFVYWVNNKRLKLSTSFPDFVDRILDLQGNSPLHKFSLKMVDGHDPVDPDSVIPWIHKVLVRGVSDLHLAVDLKEWTSSLPAKIFLTETLVKLTLKIRDGPRIDVKDVHLPKLKTLYLESVSFDKYDSGFSKLLSGCPMLEELVLDHIWSCVWTSCPVSVATLKRLTFCCENMKFCSMHEENPNNVSFDTPNLVFLEYAEVIANNYPKVNFDSLVEAKIDIWMTYEQLEEVTLRDNYEKNFMVGNATDFIVGIRNVQVLYLSADTLEVLTYCCKQIPIFNNLTHLTIQSKPKVGWKSLLKLLKNSPKLETLVFQGLLHRDAEEEGVAIIKIEKQIEKALRMDSTGSKRMDSGSKDMINDLPDELLCHILSYLTTKEAASTSLLSRRWRYLVAFLPNLEFDDSIFLYPDKRVKNPLHDEEGFVLFVDNKRVKLSTSFPDFVDRILDLQGNSPLDKFFLKMVDDHDPVDPDSVVPWIHKVLVRGVSDLHLVVDMDEWTSDPLPSRIFLSETLVKLTIKIRDGPFIDVKHVHLPKLKTLYLRSVVFDENDIGFSKLLSGCPVLEELVIDHIGSCVWTSCPVSVATLKRLTFCCENLKSCGMHEENPNNVSFDTPNLVYLEYAEVIANNYPKVNFDSLVEAKIDIWMTDDQIEETLIDNEENYMVGNATDFIVGIRNVRVLYLSPDTLEVLTYCCKQIPIFNNLTYLTIKSNPKVGWKSLQKLLKNSPKLETLVFQGLLHRDTEEEGVSTCLSSSSVKVLKILFISDDKIEKQIEKVKHFLETMPRLEQLVLHYDSSIDGDMKVSSQLLMLSSLASPKCKGATMDSVSKDMINVLPDALLCHILSYLTTKEAASTSLLSRRWRYLLAFVPNLEFDDSVFLHRDKRVKNPLREKGLVGFVLLDKNNKRKKLSTSFPDFVDRILDLQGNSPLDKFSLKMVDGHDPVDPDSVVPWIHKVLVRGVSDLQLVVDMNGWTSDPLPSRIFLSETLVKLTIKIRDGPFIDVKHVHLPKLKTLYLRSVVFDENDIGFSKLLSGCPMLEELVLDRIGSCIWTSCPVSVPTLKRLTFCCENMKSCGMHEENPNSVSFDTPNLVYLEYAEVIANNYPKVNFDSLVEAKIDIWMTDDQIEEVTLRDNEENCMVGNATDFIFGIRNVRVLYLSADTLEVLTYCCKQIPIFNNLTHLTIESNPKVGWKSLPKMLNNSPNLETLVFQGLLHRDTKEKDVAISSSSVKVLKIFISDEKVKKQIEKVKHFMETMPRLEQLVLYYDVKVASQLQMLRRLGSSKCKIHLIPSNLSV</sequence>
<accession>A0A8T2A414</accession>
<proteinExistence type="predicted"/>
<dbReference type="PROSITE" id="PS50181">
    <property type="entry name" value="FBOX"/>
    <property type="match status" value="3"/>
</dbReference>
<dbReference type="Pfam" id="PF00646">
    <property type="entry name" value="F-box"/>
    <property type="match status" value="3"/>
</dbReference>
<feature type="domain" description="F-box" evidence="1">
    <location>
        <begin position="14"/>
        <end position="62"/>
    </location>
</feature>
<dbReference type="InterPro" id="IPR055411">
    <property type="entry name" value="LRR_FXL15/At3g58940/PEG3-like"/>
</dbReference>
<dbReference type="SMART" id="SM00579">
    <property type="entry name" value="FBD"/>
    <property type="match status" value="2"/>
</dbReference>
<gene>
    <name evidence="2" type="ORF">ISN44_As10g030390</name>
</gene>
<dbReference type="SMART" id="SM00256">
    <property type="entry name" value="FBOX"/>
    <property type="match status" value="3"/>
</dbReference>
<feature type="domain" description="F-box" evidence="1">
    <location>
        <begin position="435"/>
        <end position="483"/>
    </location>
</feature>
<dbReference type="PANTHER" id="PTHR31293">
    <property type="entry name" value="RNI-LIKE SUPERFAMILY PROTEIN"/>
    <property type="match status" value="1"/>
</dbReference>
<dbReference type="Proteomes" id="UP000694251">
    <property type="component" value="Chromosome 10"/>
</dbReference>
<comment type="caution">
    <text evidence="2">The sequence shown here is derived from an EMBL/GenBank/DDBJ whole genome shotgun (WGS) entry which is preliminary data.</text>
</comment>
<dbReference type="InterPro" id="IPR001810">
    <property type="entry name" value="F-box_dom"/>
</dbReference>
<keyword evidence="3" id="KW-1185">Reference proteome</keyword>
<reference evidence="2 3" key="1">
    <citation type="submission" date="2020-12" db="EMBL/GenBank/DDBJ databases">
        <title>Concerted genomic and epigenomic changes stabilize Arabidopsis allopolyploids.</title>
        <authorList>
            <person name="Chen Z."/>
        </authorList>
    </citation>
    <scope>NUCLEOTIDE SEQUENCE [LARGE SCALE GENOMIC DNA]</scope>
    <source>
        <strain evidence="2">As9502</strain>
        <tissue evidence="2">Leaf</tissue>
    </source>
</reference>
<evidence type="ECO:0000313" key="3">
    <source>
        <dbReference type="Proteomes" id="UP000694251"/>
    </source>
</evidence>
<dbReference type="PANTHER" id="PTHR31293:SF12">
    <property type="entry name" value="RNI-LIKE SUPERFAMILY PROTEIN"/>
    <property type="match status" value="1"/>
</dbReference>
<evidence type="ECO:0000259" key="1">
    <source>
        <dbReference type="PROSITE" id="PS50181"/>
    </source>
</evidence>
<organism evidence="2 3">
    <name type="scientific">Arabidopsis suecica</name>
    <name type="common">Swedish thale-cress</name>
    <name type="synonym">Cardaminopsis suecica</name>
    <dbReference type="NCBI Taxonomy" id="45249"/>
    <lineage>
        <taxon>Eukaryota</taxon>
        <taxon>Viridiplantae</taxon>
        <taxon>Streptophyta</taxon>
        <taxon>Embryophyta</taxon>
        <taxon>Tracheophyta</taxon>
        <taxon>Spermatophyta</taxon>
        <taxon>Magnoliopsida</taxon>
        <taxon>eudicotyledons</taxon>
        <taxon>Gunneridae</taxon>
        <taxon>Pentapetalae</taxon>
        <taxon>rosids</taxon>
        <taxon>malvids</taxon>
        <taxon>Brassicales</taxon>
        <taxon>Brassicaceae</taxon>
        <taxon>Camelineae</taxon>
        <taxon>Arabidopsis</taxon>
    </lineage>
</organism>
<dbReference type="Pfam" id="PF24758">
    <property type="entry name" value="LRR_At5g56370"/>
    <property type="match status" value="4"/>
</dbReference>
<name>A0A8T2A414_ARASU</name>
<feature type="domain" description="F-box" evidence="1">
    <location>
        <begin position="906"/>
        <end position="954"/>
    </location>
</feature>
<protein>
    <submittedName>
        <fullName evidence="2">F-box-like domain superfamily</fullName>
    </submittedName>
</protein>
<dbReference type="EMBL" id="JAEFBJ010000010">
    <property type="protein sequence ID" value="KAG7566487.1"/>
    <property type="molecule type" value="Genomic_DNA"/>
</dbReference>
<dbReference type="InterPro" id="IPR006566">
    <property type="entry name" value="FBD"/>
</dbReference>